<dbReference type="PROSITE" id="PS50932">
    <property type="entry name" value="HTH_LACI_2"/>
    <property type="match status" value="1"/>
</dbReference>
<dbReference type="SUPFAM" id="SSF47413">
    <property type="entry name" value="lambda repressor-like DNA-binding domains"/>
    <property type="match status" value="1"/>
</dbReference>
<dbReference type="CDD" id="cd06291">
    <property type="entry name" value="PBP1_Qymf-like"/>
    <property type="match status" value="1"/>
</dbReference>
<evidence type="ECO:0000256" key="2">
    <source>
        <dbReference type="ARBA" id="ARBA00023015"/>
    </source>
</evidence>
<dbReference type="PANTHER" id="PTHR30146">
    <property type="entry name" value="LACI-RELATED TRANSCRIPTIONAL REPRESSOR"/>
    <property type="match status" value="1"/>
</dbReference>
<evidence type="ECO:0000313" key="8">
    <source>
        <dbReference type="Proteomes" id="UP000195141"/>
    </source>
</evidence>
<dbReference type="SUPFAM" id="SSF53822">
    <property type="entry name" value="Periplasmic binding protein-like I"/>
    <property type="match status" value="1"/>
</dbReference>
<gene>
    <name evidence="7" type="ORF">A5888_003306</name>
    <name evidence="6" type="ORF">A5888_003603</name>
</gene>
<evidence type="ECO:0000259" key="5">
    <source>
        <dbReference type="PROSITE" id="PS50932"/>
    </source>
</evidence>
<evidence type="ECO:0000256" key="1">
    <source>
        <dbReference type="ARBA" id="ARBA00022491"/>
    </source>
</evidence>
<dbReference type="CDD" id="cd01392">
    <property type="entry name" value="HTH_LacI"/>
    <property type="match status" value="1"/>
</dbReference>
<evidence type="ECO:0000313" key="6">
    <source>
        <dbReference type="EMBL" id="OTP11504.1"/>
    </source>
</evidence>
<dbReference type="PROSITE" id="PS00356">
    <property type="entry name" value="HTH_LACI_1"/>
    <property type="match status" value="1"/>
</dbReference>
<dbReference type="EMBL" id="CP147247">
    <property type="protein sequence ID" value="WYJ91538.1"/>
    <property type="molecule type" value="Genomic_DNA"/>
</dbReference>
<reference evidence="6" key="1">
    <citation type="submission" date="2017-05" db="EMBL/GenBank/DDBJ databases">
        <title>The Genome Sequence of Enterococcus sp. 9E7_DIV0242.</title>
        <authorList>
            <consortium name="The Broad Institute Genomics Platform"/>
            <consortium name="The Broad Institute Genomic Center for Infectious Diseases"/>
            <person name="Earl A."/>
            <person name="Manson A."/>
            <person name="Schwartman J."/>
            <person name="Gilmore M."/>
            <person name="Abouelleil A."/>
            <person name="Cao P."/>
            <person name="Chapman S."/>
            <person name="Cusick C."/>
            <person name="Shea T."/>
            <person name="Young S."/>
            <person name="Neafsey D."/>
            <person name="Nusbaum C."/>
            <person name="Birren B."/>
        </authorList>
    </citation>
    <scope>NUCLEOTIDE SEQUENCE [LARGE SCALE GENOMIC DNA]</scope>
    <source>
        <strain evidence="6">9E7_DIV0242</strain>
    </source>
</reference>
<keyword evidence="8" id="KW-1185">Reference proteome</keyword>
<dbReference type="InterPro" id="IPR001761">
    <property type="entry name" value="Peripla_BP/Lac1_sug-bd_dom"/>
</dbReference>
<dbReference type="GO" id="GO:0000976">
    <property type="term" value="F:transcription cis-regulatory region binding"/>
    <property type="evidence" value="ECO:0007669"/>
    <property type="project" value="TreeGrafter"/>
</dbReference>
<evidence type="ECO:0000313" key="7">
    <source>
        <dbReference type="EMBL" id="WYJ91538.1"/>
    </source>
</evidence>
<reference evidence="7" key="3">
    <citation type="submission" date="2024-03" db="EMBL/GenBank/DDBJ databases">
        <title>The Genome Sequence of Enterococcus sp. DIV0242b.</title>
        <authorList>
            <consortium name="The Broad Institute Genomics Platform"/>
            <consortium name="The Broad Institute Microbial Omics Core"/>
            <consortium name="The Broad Institute Genomic Center for Infectious Diseases"/>
            <person name="Earl A."/>
            <person name="Manson A."/>
            <person name="Gilmore M."/>
            <person name="Schwartman J."/>
            <person name="Shea T."/>
            <person name="Abouelleil A."/>
            <person name="Cao P."/>
            <person name="Chapman S."/>
            <person name="Cusick C."/>
            <person name="Young S."/>
            <person name="Neafsey D."/>
            <person name="Nusbaum C."/>
            <person name="Birren B."/>
        </authorList>
    </citation>
    <scope>NUCLEOTIDE SEQUENCE</scope>
    <source>
        <strain evidence="7">9E7_DIV0242</strain>
    </source>
</reference>
<dbReference type="InterPro" id="IPR010982">
    <property type="entry name" value="Lambda_DNA-bd_dom_sf"/>
</dbReference>
<reference evidence="7" key="2">
    <citation type="submission" date="2017-05" db="EMBL/GenBank/DDBJ databases">
        <authorList>
            <consortium name="The Broad Institute Genomics Platform"/>
            <consortium name="The Broad Institute Genomic Center for Infectious Diseases"/>
            <person name="Earl A."/>
            <person name="Manson A."/>
            <person name="Schwartman J."/>
            <person name="Gilmore M."/>
            <person name="Abouelleil A."/>
            <person name="Cao P."/>
            <person name="Chapman S."/>
            <person name="Cusick C."/>
            <person name="Shea T."/>
            <person name="Young S."/>
            <person name="Neafsey D."/>
            <person name="Nusbaum C."/>
            <person name="Birren B."/>
        </authorList>
    </citation>
    <scope>NUCLEOTIDE SEQUENCE</scope>
    <source>
        <strain evidence="7">9E7_DIV0242</strain>
    </source>
</reference>
<dbReference type="Proteomes" id="UP000195141">
    <property type="component" value="Chromosome"/>
</dbReference>
<evidence type="ECO:0000256" key="4">
    <source>
        <dbReference type="ARBA" id="ARBA00023163"/>
    </source>
</evidence>
<dbReference type="AlphaFoldDB" id="A0A242K2K0"/>
<evidence type="ECO:0000256" key="3">
    <source>
        <dbReference type="ARBA" id="ARBA00023125"/>
    </source>
</evidence>
<dbReference type="EMBL" id="NGMM01000007">
    <property type="protein sequence ID" value="OTP11504.1"/>
    <property type="molecule type" value="Genomic_DNA"/>
</dbReference>
<keyword evidence="4" id="KW-0804">Transcription</keyword>
<dbReference type="Gene3D" id="3.40.50.2300">
    <property type="match status" value="2"/>
</dbReference>
<keyword evidence="3" id="KW-0238">DNA-binding</keyword>
<dbReference type="SMART" id="SM00354">
    <property type="entry name" value="HTH_LACI"/>
    <property type="match status" value="1"/>
</dbReference>
<dbReference type="PRINTS" id="PR00036">
    <property type="entry name" value="HTHLACI"/>
</dbReference>
<protein>
    <submittedName>
        <fullName evidence="7">LacI family transcriptional regulator</fullName>
    </submittedName>
</protein>
<sequence length="326" mass="36481">MKATMKDVATLAGVGVGTVSRVINGVKVKDSTREKVFAAIKELNYEPDEYARGLKTNKSNSIALILPKIWHPFFSEFAYFVEEALSKANYKMFLCNADGSAEKEKEYIQMLKQSKVDGIIGITYSDIDQYISSNLPFVSIDRHFSEKVAYVTSDNFVGGQIAAQELLSRGAKCLAYVGGNSPYPNETKNRNEGFKSFCASLGIETKTLDMLEPIEHIEQQLDTFFMENPAIDGIFTVNDFMALDVMRALKRAGKTAPKDYQIIGFDGIRMAQEQEFLLSTLAQPIAEMAQQSVELLIKMIVEKHPPERIVLPVKFIEGNTTRKKIN</sequence>
<dbReference type="Pfam" id="PF00532">
    <property type="entry name" value="Peripla_BP_1"/>
    <property type="match status" value="1"/>
</dbReference>
<dbReference type="InterPro" id="IPR000843">
    <property type="entry name" value="HTH_LacI"/>
</dbReference>
<name>A0A242K2K0_9ENTE</name>
<organism evidence="6">
    <name type="scientific">Candidatus Enterococcus clewellii</name>
    <dbReference type="NCBI Taxonomy" id="1834193"/>
    <lineage>
        <taxon>Bacteria</taxon>
        <taxon>Bacillati</taxon>
        <taxon>Bacillota</taxon>
        <taxon>Bacilli</taxon>
        <taxon>Lactobacillales</taxon>
        <taxon>Enterococcaceae</taxon>
        <taxon>Enterococcus</taxon>
    </lineage>
</organism>
<keyword evidence="2" id="KW-0805">Transcription regulation</keyword>
<proteinExistence type="predicted"/>
<dbReference type="GO" id="GO:0003700">
    <property type="term" value="F:DNA-binding transcription factor activity"/>
    <property type="evidence" value="ECO:0007669"/>
    <property type="project" value="TreeGrafter"/>
</dbReference>
<dbReference type="Gene3D" id="1.10.260.40">
    <property type="entry name" value="lambda repressor-like DNA-binding domains"/>
    <property type="match status" value="1"/>
</dbReference>
<dbReference type="OrthoDB" id="9796186at2"/>
<dbReference type="RefSeq" id="WP_086350594.1">
    <property type="nucleotide sequence ID" value="NZ_CP147247.1"/>
</dbReference>
<accession>A0A242K2K0</accession>
<feature type="domain" description="HTH lacI-type" evidence="5">
    <location>
        <begin position="3"/>
        <end position="56"/>
    </location>
</feature>
<dbReference type="InterPro" id="IPR028082">
    <property type="entry name" value="Peripla_BP_I"/>
</dbReference>
<dbReference type="PANTHER" id="PTHR30146:SF95">
    <property type="entry name" value="RIBOSE OPERON REPRESSOR"/>
    <property type="match status" value="1"/>
</dbReference>
<dbReference type="Pfam" id="PF00356">
    <property type="entry name" value="LacI"/>
    <property type="match status" value="1"/>
</dbReference>
<keyword evidence="1" id="KW-0678">Repressor</keyword>